<name>A0A9N7YIA2_PLEPL</name>
<comment type="caution">
    <text evidence="1">The sequence shown here is derived from an EMBL/GenBank/DDBJ whole genome shotgun (WGS) entry which is preliminary data.</text>
</comment>
<accession>A0A9N7YIA2</accession>
<proteinExistence type="predicted"/>
<organism evidence="1 2">
    <name type="scientific">Pleuronectes platessa</name>
    <name type="common">European plaice</name>
    <dbReference type="NCBI Taxonomy" id="8262"/>
    <lineage>
        <taxon>Eukaryota</taxon>
        <taxon>Metazoa</taxon>
        <taxon>Chordata</taxon>
        <taxon>Craniata</taxon>
        <taxon>Vertebrata</taxon>
        <taxon>Euteleostomi</taxon>
        <taxon>Actinopterygii</taxon>
        <taxon>Neopterygii</taxon>
        <taxon>Teleostei</taxon>
        <taxon>Neoteleostei</taxon>
        <taxon>Acanthomorphata</taxon>
        <taxon>Carangaria</taxon>
        <taxon>Pleuronectiformes</taxon>
        <taxon>Pleuronectoidei</taxon>
        <taxon>Pleuronectidae</taxon>
        <taxon>Pleuronectes</taxon>
    </lineage>
</organism>
<protein>
    <submittedName>
        <fullName evidence="1">Uncharacterized protein</fullName>
    </submittedName>
</protein>
<dbReference type="AlphaFoldDB" id="A0A9N7YIA2"/>
<gene>
    <name evidence="1" type="ORF">PLEPLA_LOCUS13124</name>
</gene>
<dbReference type="Proteomes" id="UP001153269">
    <property type="component" value="Unassembled WGS sequence"/>
</dbReference>
<reference evidence="1" key="1">
    <citation type="submission" date="2020-03" db="EMBL/GenBank/DDBJ databases">
        <authorList>
            <person name="Weist P."/>
        </authorList>
    </citation>
    <scope>NUCLEOTIDE SEQUENCE</scope>
</reference>
<dbReference type="EMBL" id="CADEAL010000784">
    <property type="protein sequence ID" value="CAB1425194.1"/>
    <property type="molecule type" value="Genomic_DNA"/>
</dbReference>
<evidence type="ECO:0000313" key="1">
    <source>
        <dbReference type="EMBL" id="CAB1425194.1"/>
    </source>
</evidence>
<keyword evidence="2" id="KW-1185">Reference proteome</keyword>
<evidence type="ECO:0000313" key="2">
    <source>
        <dbReference type="Proteomes" id="UP001153269"/>
    </source>
</evidence>
<sequence>MRPALSDFLLLELLRVKGHGGSEATRVLVSLNLQVSLVPPGASGVFDPADLGRVTMEDASDCAAGRSDGGWRILAHISGFLPLSHGGSSAGWCSRTLRFTGSSTGSWEFGGGVGCCRNLIINVLPVSP</sequence>